<sequence length="782" mass="86426">MATLLPLLFDGMKTCGTNTNEQNKLPGLPEKPYLNMSGINFDLLLEEIGGFGRFQKLAIASLSTVQIFLAFANFGFVFFGHAPTEFHCVEPPYNVTGCQPLCRRYESEDGYFSYTIEWQLICHSNYLLRLAQIAHMAGLFFGAFTCGALADRFGRLRVLYISLGIMCILSFMTIWITNISSFCVVTFLLGICCQGCGLTSYTIILETVDEKHRALCGILEQIFYAFGIALTALLAYYFLDWRNLAKVFATCGPIAFVCMLPFHIESTRWLLVQPNRRAAALKNLNYIARINGTLGSTKLNGLGDGSRITSLLKSLSHEGLRATENVGLVKDTEPLIDNVDKKVVVKQRSIQREGCCTLCLHPLLRKWMLIFSVSWHLNCYSKCQSGWVGLIPDGEIHILMPGGRSPEFELQLSHGSLSADAYRDLFSIAERVCSASLLFAYHIRLFSGVHDGRERDGVCCDVSKERLSWKVVVRTLMHYHSVATVLINFVILFSNAAAYYGSTIASGEAFTNRFLSFALSGLIEIPGHCLSPRLMNTCGRRKFHSYLQILGGTFFLLVPLMGSWHEAAVLTVATFAKLCISMSFASAYVYTSEAYPTSISNSAVGFCVTAGRLGGTIAPVFLLLEFRLGMTMAMLTAFLDAPLRRVPKRTLTKAALKLEPNFVHTNPPGPSENHTGADSADSSTMETPPISPNDLLPVKFTQVAISDWLPTNLCRTPLSCWEGRGGYWAIGPHMRQQQMTGTSRSCLIFGVITLTSGVAALHLPETLGRQMLASSFQIAQRT</sequence>
<dbReference type="EMBL" id="APAU02000001">
    <property type="protein sequence ID" value="EUB65032.1"/>
    <property type="molecule type" value="Genomic_DNA"/>
</dbReference>
<keyword evidence="3 6" id="KW-1133">Transmembrane helix</keyword>
<keyword evidence="4 6" id="KW-0472">Membrane</keyword>
<dbReference type="Gene3D" id="1.20.1250.20">
    <property type="entry name" value="MFS general substrate transporter like domains"/>
    <property type="match status" value="2"/>
</dbReference>
<organism evidence="7 8">
    <name type="scientific">Echinococcus granulosus</name>
    <name type="common">Hydatid tapeworm</name>
    <dbReference type="NCBI Taxonomy" id="6210"/>
    <lineage>
        <taxon>Eukaryota</taxon>
        <taxon>Metazoa</taxon>
        <taxon>Spiralia</taxon>
        <taxon>Lophotrochozoa</taxon>
        <taxon>Platyhelminthes</taxon>
        <taxon>Cestoda</taxon>
        <taxon>Eucestoda</taxon>
        <taxon>Cyclophyllidea</taxon>
        <taxon>Taeniidae</taxon>
        <taxon>Echinococcus</taxon>
        <taxon>Echinococcus granulosus group</taxon>
    </lineage>
</organism>
<dbReference type="Proteomes" id="UP000019149">
    <property type="component" value="Unassembled WGS sequence"/>
</dbReference>
<proteinExistence type="predicted"/>
<feature type="transmembrane region" description="Helical" evidence="6">
    <location>
        <begin position="567"/>
        <end position="590"/>
    </location>
</feature>
<dbReference type="RefSeq" id="XP_024356228.1">
    <property type="nucleotide sequence ID" value="XM_024489550.1"/>
</dbReference>
<feature type="transmembrane region" description="Helical" evidence="6">
    <location>
        <begin position="217"/>
        <end position="238"/>
    </location>
</feature>
<dbReference type="STRING" id="6210.W6V237"/>
<dbReference type="KEGG" id="egl:EGR_00301"/>
<protein>
    <submittedName>
        <fullName evidence="7">Solute carrier family 22 member</fullName>
    </submittedName>
</protein>
<feature type="transmembrane region" description="Helical" evidence="6">
    <location>
        <begin position="133"/>
        <end position="151"/>
    </location>
</feature>
<dbReference type="GeneID" id="36336016"/>
<dbReference type="CTD" id="36336016"/>
<feature type="region of interest" description="Disordered" evidence="5">
    <location>
        <begin position="661"/>
        <end position="691"/>
    </location>
</feature>
<feature type="transmembrane region" description="Helical" evidence="6">
    <location>
        <begin position="476"/>
        <end position="502"/>
    </location>
</feature>
<dbReference type="GO" id="GO:0022857">
    <property type="term" value="F:transmembrane transporter activity"/>
    <property type="evidence" value="ECO:0007669"/>
    <property type="project" value="InterPro"/>
</dbReference>
<evidence type="ECO:0000313" key="8">
    <source>
        <dbReference type="Proteomes" id="UP000019149"/>
    </source>
</evidence>
<dbReference type="OrthoDB" id="10021984at2759"/>
<name>W6V237_ECHGR</name>
<evidence type="ECO:0000256" key="1">
    <source>
        <dbReference type="ARBA" id="ARBA00004141"/>
    </source>
</evidence>
<keyword evidence="8" id="KW-1185">Reference proteome</keyword>
<keyword evidence="2 6" id="KW-0812">Transmembrane</keyword>
<feature type="compositionally biased region" description="Polar residues" evidence="5">
    <location>
        <begin position="672"/>
        <end position="686"/>
    </location>
</feature>
<evidence type="ECO:0000256" key="3">
    <source>
        <dbReference type="ARBA" id="ARBA00022989"/>
    </source>
</evidence>
<feature type="transmembrane region" description="Helical" evidence="6">
    <location>
        <begin position="184"/>
        <end position="205"/>
    </location>
</feature>
<dbReference type="PANTHER" id="PTHR24064">
    <property type="entry name" value="SOLUTE CARRIER FAMILY 22 MEMBER"/>
    <property type="match status" value="1"/>
</dbReference>
<feature type="transmembrane region" description="Helical" evidence="6">
    <location>
        <begin position="57"/>
        <end position="79"/>
    </location>
</feature>
<evidence type="ECO:0000256" key="2">
    <source>
        <dbReference type="ARBA" id="ARBA00022692"/>
    </source>
</evidence>
<evidence type="ECO:0000256" key="5">
    <source>
        <dbReference type="SAM" id="MobiDB-lite"/>
    </source>
</evidence>
<comment type="caution">
    <text evidence="7">The sequence shown here is derived from an EMBL/GenBank/DDBJ whole genome shotgun (WGS) entry which is preliminary data.</text>
</comment>
<feature type="transmembrane region" description="Helical" evidence="6">
    <location>
        <begin position="543"/>
        <end position="561"/>
    </location>
</feature>
<gene>
    <name evidence="7" type="ORF">EGR_00301</name>
</gene>
<reference evidence="7 8" key="1">
    <citation type="journal article" date="2013" name="Nat. Genet.">
        <title>The genome of the hydatid tapeworm Echinococcus granulosus.</title>
        <authorList>
            <person name="Zheng H."/>
            <person name="Zhang W."/>
            <person name="Zhang L."/>
            <person name="Zhang Z."/>
            <person name="Li J."/>
            <person name="Lu G."/>
            <person name="Zhu Y."/>
            <person name="Wang Y."/>
            <person name="Huang Y."/>
            <person name="Liu J."/>
            <person name="Kang H."/>
            <person name="Chen J."/>
            <person name="Wang L."/>
            <person name="Chen A."/>
            <person name="Yu S."/>
            <person name="Gao Z."/>
            <person name="Jin L."/>
            <person name="Gu W."/>
            <person name="Wang Z."/>
            <person name="Zhao L."/>
            <person name="Shi B."/>
            <person name="Wen H."/>
            <person name="Lin R."/>
            <person name="Jones M.K."/>
            <person name="Brejova B."/>
            <person name="Vinar T."/>
            <person name="Zhao G."/>
            <person name="McManus D.P."/>
            <person name="Chen Z."/>
            <person name="Zhou Y."/>
            <person name="Wang S."/>
        </authorList>
    </citation>
    <scope>NUCLEOTIDE SEQUENCE [LARGE SCALE GENOMIC DNA]</scope>
</reference>
<dbReference type="AlphaFoldDB" id="W6V237"/>
<feature type="transmembrane region" description="Helical" evidence="6">
    <location>
        <begin position="158"/>
        <end position="178"/>
    </location>
</feature>
<accession>W6V237</accession>
<dbReference type="Pfam" id="PF00083">
    <property type="entry name" value="Sugar_tr"/>
    <property type="match status" value="1"/>
</dbReference>
<comment type="subcellular location">
    <subcellularLocation>
        <location evidence="1">Membrane</location>
        <topology evidence="1">Multi-pass membrane protein</topology>
    </subcellularLocation>
</comment>
<dbReference type="OMA" id="YHESIFT"/>
<feature type="transmembrane region" description="Helical" evidence="6">
    <location>
        <begin position="602"/>
        <end position="620"/>
    </location>
</feature>
<evidence type="ECO:0000313" key="7">
    <source>
        <dbReference type="EMBL" id="EUB65032.1"/>
    </source>
</evidence>
<dbReference type="InterPro" id="IPR036259">
    <property type="entry name" value="MFS_trans_sf"/>
</dbReference>
<evidence type="ECO:0000256" key="6">
    <source>
        <dbReference type="SAM" id="Phobius"/>
    </source>
</evidence>
<dbReference type="SUPFAM" id="SSF103473">
    <property type="entry name" value="MFS general substrate transporter"/>
    <property type="match status" value="1"/>
</dbReference>
<evidence type="ECO:0000256" key="4">
    <source>
        <dbReference type="ARBA" id="ARBA00023136"/>
    </source>
</evidence>
<dbReference type="GO" id="GO:0016020">
    <property type="term" value="C:membrane"/>
    <property type="evidence" value="ECO:0007669"/>
    <property type="project" value="UniProtKB-SubCell"/>
</dbReference>
<dbReference type="InterPro" id="IPR005828">
    <property type="entry name" value="MFS_sugar_transport-like"/>
</dbReference>